<evidence type="ECO:0000256" key="2">
    <source>
        <dbReference type="ARBA" id="ARBA00022801"/>
    </source>
</evidence>
<evidence type="ECO:0000259" key="4">
    <source>
        <dbReference type="PROSITE" id="PS51829"/>
    </source>
</evidence>
<sequence>MRIGGFSIDNFTYKMGENGEHHLEKVEDEKDIGVVIDEKLTFEKHMSEKINKANGIMGLIRRTFEYMDKEIFSLIFESLVRPHVEYANQVWAPSLRKHVEALENGLRRASKQVPGLRDLSYPERLKQLNMPTLAYRRIRGDIIEVFKIMSEDCGYDQSVCKDLLTPSQVTWTRGHRYKLEQQRPRLDLRNKIQSGERLVLSIDTRACQGEDNVVRYLEHVQAVITVNGSRRGDLNINMTSPAGTKSILLSRRPRDDDAHVGFDKWPFMTSHSWGEDPRGPWVLEVGFRGPEPQHGVLKEWTLMLHGTQSAPYIDQVVRDYQSKLAMSKKEELEEELDEAVERSLKSILSKNN</sequence>
<dbReference type="PANTHER" id="PTHR42884:SF13">
    <property type="entry name" value="NEUROENDOCRINE CONVERTASE 2"/>
    <property type="match status" value="1"/>
</dbReference>
<keyword evidence="6" id="KW-1185">Reference proteome</keyword>
<dbReference type="PRINTS" id="PR01345">
    <property type="entry name" value="CERVTRCPTASE"/>
</dbReference>
<evidence type="ECO:0000313" key="6">
    <source>
        <dbReference type="Proteomes" id="UP001148018"/>
    </source>
</evidence>
<dbReference type="GO" id="GO:0004252">
    <property type="term" value="F:serine-type endopeptidase activity"/>
    <property type="evidence" value="ECO:0007669"/>
    <property type="project" value="InterPro"/>
</dbReference>
<protein>
    <recommendedName>
        <fullName evidence="4">P/Homo B domain-containing protein</fullName>
    </recommendedName>
</protein>
<dbReference type="SUPFAM" id="SSF49785">
    <property type="entry name" value="Galactose-binding domain-like"/>
    <property type="match status" value="1"/>
</dbReference>
<dbReference type="Proteomes" id="UP001148018">
    <property type="component" value="Unassembled WGS sequence"/>
</dbReference>
<keyword evidence="1" id="KW-0645">Protease</keyword>
<dbReference type="InterPro" id="IPR008979">
    <property type="entry name" value="Galactose-bd-like_sf"/>
</dbReference>
<evidence type="ECO:0000313" key="5">
    <source>
        <dbReference type="EMBL" id="KAJ3610460.1"/>
    </source>
</evidence>
<name>A0A9Q0ERT2_9TELE</name>
<dbReference type="GO" id="GO:0043005">
    <property type="term" value="C:neuron projection"/>
    <property type="evidence" value="ECO:0007669"/>
    <property type="project" value="TreeGrafter"/>
</dbReference>
<dbReference type="GO" id="GO:0016486">
    <property type="term" value="P:peptide hormone processing"/>
    <property type="evidence" value="ECO:0007669"/>
    <property type="project" value="TreeGrafter"/>
</dbReference>
<dbReference type="GO" id="GO:0005615">
    <property type="term" value="C:extracellular space"/>
    <property type="evidence" value="ECO:0007669"/>
    <property type="project" value="TreeGrafter"/>
</dbReference>
<dbReference type="FunFam" id="2.60.120.260:FF:000020">
    <property type="entry name" value="neuroendocrine convertase 2"/>
    <property type="match status" value="1"/>
</dbReference>
<dbReference type="GO" id="GO:0016020">
    <property type="term" value="C:membrane"/>
    <property type="evidence" value="ECO:0007669"/>
    <property type="project" value="TreeGrafter"/>
</dbReference>
<proteinExistence type="predicted"/>
<feature type="domain" description="P/Homo B" evidence="4">
    <location>
        <begin position="164"/>
        <end position="310"/>
    </location>
</feature>
<keyword evidence="2" id="KW-0378">Hydrolase</keyword>
<dbReference type="Gene3D" id="2.60.120.260">
    <property type="entry name" value="Galactose-binding domain-like"/>
    <property type="match status" value="1"/>
</dbReference>
<dbReference type="Pfam" id="PF01483">
    <property type="entry name" value="P_proprotein"/>
    <property type="match status" value="1"/>
</dbReference>
<dbReference type="AlphaFoldDB" id="A0A9Q0ERT2"/>
<dbReference type="PANTHER" id="PTHR42884">
    <property type="entry name" value="PROPROTEIN CONVERTASE SUBTILISIN/KEXIN-RELATED"/>
    <property type="match status" value="1"/>
</dbReference>
<dbReference type="EMBL" id="JANIIK010000038">
    <property type="protein sequence ID" value="KAJ3610460.1"/>
    <property type="molecule type" value="Genomic_DNA"/>
</dbReference>
<accession>A0A9Q0ERT2</accession>
<comment type="caution">
    <text evidence="5">The sequence shown here is derived from an EMBL/GenBank/DDBJ whole genome shotgun (WGS) entry which is preliminary data.</text>
</comment>
<dbReference type="InterPro" id="IPR002884">
    <property type="entry name" value="P_dom"/>
</dbReference>
<dbReference type="OrthoDB" id="300641at2759"/>
<organism evidence="5 6">
    <name type="scientific">Muraenolepis orangiensis</name>
    <name type="common">Patagonian moray cod</name>
    <dbReference type="NCBI Taxonomy" id="630683"/>
    <lineage>
        <taxon>Eukaryota</taxon>
        <taxon>Metazoa</taxon>
        <taxon>Chordata</taxon>
        <taxon>Craniata</taxon>
        <taxon>Vertebrata</taxon>
        <taxon>Euteleostomi</taxon>
        <taxon>Actinopterygii</taxon>
        <taxon>Neopterygii</taxon>
        <taxon>Teleostei</taxon>
        <taxon>Neoteleostei</taxon>
        <taxon>Acanthomorphata</taxon>
        <taxon>Zeiogadaria</taxon>
        <taxon>Gadariae</taxon>
        <taxon>Gadiformes</taxon>
        <taxon>Muraenolepidoidei</taxon>
        <taxon>Muraenolepididae</taxon>
        <taxon>Muraenolepis</taxon>
    </lineage>
</organism>
<gene>
    <name evidence="5" type="ORF">NHX12_022552</name>
</gene>
<evidence type="ECO:0000256" key="1">
    <source>
        <dbReference type="ARBA" id="ARBA00022670"/>
    </source>
</evidence>
<dbReference type="PROSITE" id="PS51829">
    <property type="entry name" value="P_HOMO_B"/>
    <property type="match status" value="1"/>
</dbReference>
<evidence type="ECO:0000256" key="3">
    <source>
        <dbReference type="ARBA" id="ARBA00022825"/>
    </source>
</evidence>
<reference evidence="5" key="1">
    <citation type="submission" date="2022-07" db="EMBL/GenBank/DDBJ databases">
        <title>Chromosome-level genome of Muraenolepis orangiensis.</title>
        <authorList>
            <person name="Kim J."/>
        </authorList>
    </citation>
    <scope>NUCLEOTIDE SEQUENCE</scope>
    <source>
        <strain evidence="5">KU_S4_2022</strain>
        <tissue evidence="5">Muscle</tissue>
    </source>
</reference>
<keyword evidence="3" id="KW-0720">Serine protease</keyword>